<dbReference type="Proteomes" id="UP000218209">
    <property type="component" value="Unassembled WGS sequence"/>
</dbReference>
<proteinExistence type="predicted"/>
<feature type="compositionally biased region" description="Low complexity" evidence="1">
    <location>
        <begin position="96"/>
        <end position="109"/>
    </location>
</feature>
<evidence type="ECO:0000313" key="3">
    <source>
        <dbReference type="Proteomes" id="UP000218209"/>
    </source>
</evidence>
<feature type="compositionally biased region" description="Basic residues" evidence="1">
    <location>
        <begin position="73"/>
        <end position="95"/>
    </location>
</feature>
<feature type="region of interest" description="Disordered" evidence="1">
    <location>
        <begin position="229"/>
        <end position="249"/>
    </location>
</feature>
<name>A0A1X6PJT4_PORUM</name>
<accession>A0A1X6PJT4</accession>
<dbReference type="EMBL" id="KV918765">
    <property type="protein sequence ID" value="OSX81129.1"/>
    <property type="molecule type" value="Genomic_DNA"/>
</dbReference>
<feature type="compositionally biased region" description="Pro residues" evidence="1">
    <location>
        <begin position="229"/>
        <end position="239"/>
    </location>
</feature>
<feature type="region of interest" description="Disordered" evidence="1">
    <location>
        <begin position="1"/>
        <end position="40"/>
    </location>
</feature>
<feature type="compositionally biased region" description="Low complexity" evidence="1">
    <location>
        <begin position="30"/>
        <end position="40"/>
    </location>
</feature>
<reference evidence="2 3" key="1">
    <citation type="submission" date="2017-03" db="EMBL/GenBank/DDBJ databases">
        <title>WGS assembly of Porphyra umbilicalis.</title>
        <authorList>
            <person name="Brawley S.H."/>
            <person name="Blouin N.A."/>
            <person name="Ficko-Blean E."/>
            <person name="Wheeler G.L."/>
            <person name="Lohr M."/>
            <person name="Goodson H.V."/>
            <person name="Jenkins J.W."/>
            <person name="Blaby-Haas C.E."/>
            <person name="Helliwell K.E."/>
            <person name="Chan C."/>
            <person name="Marriage T."/>
            <person name="Bhattacharya D."/>
            <person name="Klein A.S."/>
            <person name="Badis Y."/>
            <person name="Brodie J."/>
            <person name="Cao Y."/>
            <person name="Collen J."/>
            <person name="Dittami S.M."/>
            <person name="Gachon C.M."/>
            <person name="Green B.R."/>
            <person name="Karpowicz S."/>
            <person name="Kim J.W."/>
            <person name="Kudahl U."/>
            <person name="Lin S."/>
            <person name="Michel G."/>
            <person name="Mittag M."/>
            <person name="Olson B.J."/>
            <person name="Pangilinan J."/>
            <person name="Peng Y."/>
            <person name="Qiu H."/>
            <person name="Shu S."/>
            <person name="Singer J.T."/>
            <person name="Smith A.G."/>
            <person name="Sprecher B.N."/>
            <person name="Wagner V."/>
            <person name="Wang W."/>
            <person name="Wang Z.-Y."/>
            <person name="Yan J."/>
            <person name="Yarish C."/>
            <person name="Zoeuner-Riek S."/>
            <person name="Zhuang Y."/>
            <person name="Zou Y."/>
            <person name="Lindquist E.A."/>
            <person name="Grimwood J."/>
            <person name="Barry K."/>
            <person name="Rokhsar D.S."/>
            <person name="Schmutz J."/>
            <person name="Stiller J.W."/>
            <person name="Grossman A.R."/>
            <person name="Prochnik S.E."/>
        </authorList>
    </citation>
    <scope>NUCLEOTIDE SEQUENCE [LARGE SCALE GENOMIC DNA]</scope>
    <source>
        <strain evidence="2">4086291</strain>
    </source>
</reference>
<evidence type="ECO:0000256" key="1">
    <source>
        <dbReference type="SAM" id="MobiDB-lite"/>
    </source>
</evidence>
<protein>
    <submittedName>
        <fullName evidence="2">Uncharacterized protein</fullName>
    </submittedName>
</protein>
<feature type="region of interest" description="Disordered" evidence="1">
    <location>
        <begin position="72"/>
        <end position="123"/>
    </location>
</feature>
<organism evidence="2 3">
    <name type="scientific">Porphyra umbilicalis</name>
    <name type="common">Purple laver</name>
    <name type="synonym">Red alga</name>
    <dbReference type="NCBI Taxonomy" id="2786"/>
    <lineage>
        <taxon>Eukaryota</taxon>
        <taxon>Rhodophyta</taxon>
        <taxon>Bangiophyceae</taxon>
        <taxon>Bangiales</taxon>
        <taxon>Bangiaceae</taxon>
        <taxon>Porphyra</taxon>
    </lineage>
</organism>
<evidence type="ECO:0000313" key="2">
    <source>
        <dbReference type="EMBL" id="OSX81129.1"/>
    </source>
</evidence>
<keyword evidence="3" id="KW-1185">Reference proteome</keyword>
<dbReference type="AlphaFoldDB" id="A0A1X6PJT4"/>
<gene>
    <name evidence="2" type="ORF">BU14_0025s0011</name>
</gene>
<sequence length="472" mass="47598">MGAGGRRRQADTCATGMAASRGRGGRAEETAGGARDAPTAGGAAVRHCRAVGAGGAGGWAGARRRGRCEWHRGGRVRRATRGTRRGGGRHGRRLSSRAGHTATAAATTALSEPRARPPPFVRRRRHREYFAAADAARERVLPLDNPVARAAVAASLRAVYLRDVVLQRGGSGGFGDGPDEPSTGPAAEALTATHLRANAEFVAYVVGDGQLLGQLFRALRLQAGVPLPPGEAPAEPLRPPSAGAGGGSPPPLAPLADLLRYVEALLGLTARGPASARACMLLASLWRHGLPAVCAAALAGGDVASRSLVVAILLVAARYDMPSLCFSLVDRRVGVVEAARAAGGGPGAAGGGGHGAAGGGFAVPSPVGGAYPRRELPISDSVWPSPGAPAPLLPPRHTGWPDGDLDSCLGGEDLGLDRLGCFGGPACGGGAAGGGPPLTRSARGGRCGTATICIVETRPRCPSSANRRRGGR</sequence>